<dbReference type="InterPro" id="IPR015946">
    <property type="entry name" value="KH_dom-like_a/b"/>
</dbReference>
<reference evidence="1 2" key="1">
    <citation type="submission" date="2017-05" db="EMBL/GenBank/DDBJ databases">
        <authorList>
            <person name="Varghese N."/>
            <person name="Submissions S."/>
        </authorList>
    </citation>
    <scope>NUCLEOTIDE SEQUENCE [LARGE SCALE GENOMIC DNA]</scope>
    <source>
        <strain evidence="1 2">DSM 21342</strain>
    </source>
</reference>
<dbReference type="EMBL" id="FXSZ01000003">
    <property type="protein sequence ID" value="SMO53352.1"/>
    <property type="molecule type" value="Genomic_DNA"/>
</dbReference>
<dbReference type="InterPro" id="IPR003718">
    <property type="entry name" value="OsmC/Ohr_fam"/>
</dbReference>
<accession>A0A521C1L8</accession>
<dbReference type="Pfam" id="PF02566">
    <property type="entry name" value="OsmC"/>
    <property type="match status" value="1"/>
</dbReference>
<dbReference type="OrthoDB" id="9791538at2"/>
<organism evidence="1 2">
    <name type="scientific">Solitalea koreensis</name>
    <dbReference type="NCBI Taxonomy" id="543615"/>
    <lineage>
        <taxon>Bacteria</taxon>
        <taxon>Pseudomonadati</taxon>
        <taxon>Bacteroidota</taxon>
        <taxon>Sphingobacteriia</taxon>
        <taxon>Sphingobacteriales</taxon>
        <taxon>Sphingobacteriaceae</taxon>
        <taxon>Solitalea</taxon>
    </lineage>
</organism>
<dbReference type="PANTHER" id="PTHR35368:SF1">
    <property type="entry name" value="HYDROPEROXIDE REDUCTASE"/>
    <property type="match status" value="1"/>
</dbReference>
<evidence type="ECO:0000313" key="1">
    <source>
        <dbReference type="EMBL" id="SMO53352.1"/>
    </source>
</evidence>
<dbReference type="PANTHER" id="PTHR35368">
    <property type="entry name" value="HYDROPEROXIDE REDUCTASE"/>
    <property type="match status" value="1"/>
</dbReference>
<dbReference type="InterPro" id="IPR036102">
    <property type="entry name" value="OsmC/Ohrsf"/>
</dbReference>
<name>A0A521C1L8_9SPHI</name>
<gene>
    <name evidence="1" type="ORF">SAMN06265350_103124</name>
</gene>
<dbReference type="Proteomes" id="UP000315971">
    <property type="component" value="Unassembled WGS sequence"/>
</dbReference>
<dbReference type="InterPro" id="IPR052924">
    <property type="entry name" value="OsmC/Ohr_hydroprdx_reductase"/>
</dbReference>
<proteinExistence type="predicted"/>
<evidence type="ECO:0000313" key="2">
    <source>
        <dbReference type="Proteomes" id="UP000315971"/>
    </source>
</evidence>
<dbReference type="SUPFAM" id="SSF82784">
    <property type="entry name" value="OsmC-like"/>
    <property type="match status" value="1"/>
</dbReference>
<dbReference type="AlphaFoldDB" id="A0A521C1L8"/>
<keyword evidence="2" id="KW-1185">Reference proteome</keyword>
<protein>
    <submittedName>
        <fullName evidence="1">OsmC-like protein</fullName>
    </submittedName>
</protein>
<dbReference type="RefSeq" id="WP_142602423.1">
    <property type="nucleotide sequence ID" value="NZ_FXSZ01000003.1"/>
</dbReference>
<sequence>MSELSKIKEAFQRTIKALTQRPSVGLGTGLTKIHISNGLTCEIVEGPWKLTADMPKQAGGNSSAPTPGVYGRAALGSCLAIGYMMYAAKLDIAIISIEVEVQADYDDGALFGTSDIPAGYSEVRYKVIIKSNASETDILKVLNEGDAHSPYLDVFSRAQKCLREVVIIPISNS</sequence>
<dbReference type="Gene3D" id="3.30.300.20">
    <property type="match status" value="1"/>
</dbReference>